<dbReference type="InterPro" id="IPR004799">
    <property type="entry name" value="Periplasmic_diS_OxRdtase_DsbE"/>
</dbReference>
<evidence type="ECO:0000256" key="2">
    <source>
        <dbReference type="ARBA" id="ARBA00007758"/>
    </source>
</evidence>
<dbReference type="PANTHER" id="PTHR42852:SF6">
    <property type="entry name" value="THIOL:DISULFIDE INTERCHANGE PROTEIN DSBE"/>
    <property type="match status" value="1"/>
</dbReference>
<dbReference type="InterPro" id="IPR013740">
    <property type="entry name" value="Redoxin"/>
</dbReference>
<reference evidence="7" key="1">
    <citation type="submission" date="2018-06" db="EMBL/GenBank/DDBJ databases">
        <authorList>
            <person name="Zhirakovskaya E."/>
        </authorList>
    </citation>
    <scope>NUCLEOTIDE SEQUENCE</scope>
</reference>
<evidence type="ECO:0000256" key="1">
    <source>
        <dbReference type="ARBA" id="ARBA00004196"/>
    </source>
</evidence>
<dbReference type="CDD" id="cd03010">
    <property type="entry name" value="TlpA_like_DsbE"/>
    <property type="match status" value="1"/>
</dbReference>
<comment type="subcellular location">
    <subcellularLocation>
        <location evidence="1">Cell envelope</location>
    </subcellularLocation>
</comment>
<evidence type="ECO:0000256" key="4">
    <source>
        <dbReference type="ARBA" id="ARBA00023157"/>
    </source>
</evidence>
<evidence type="ECO:0000256" key="3">
    <source>
        <dbReference type="ARBA" id="ARBA00022748"/>
    </source>
</evidence>
<gene>
    <name evidence="7" type="ORF">MNBD_GAMMA09-3195</name>
</gene>
<sequence>MSRFIIPLSFFVMIGVFALVLDRMGKGEYNPRDIPTEFIGRAAPSINVPELYNPEKIVRVADMKGKVWLFNVWGTWCPECWREHRYLMELSRMGIPIVGLNWRDESSDAKDMISKMGNPFIKIGFDPESDVAIEWGVYGAPETFLVNAEGIIVEKHAGGVTPAIWQKKFKKYFEAGAVVKPEIIPVQVGDK</sequence>
<proteinExistence type="inferred from homology"/>
<dbReference type="Pfam" id="PF08534">
    <property type="entry name" value="Redoxin"/>
    <property type="match status" value="1"/>
</dbReference>
<dbReference type="InterPro" id="IPR050553">
    <property type="entry name" value="Thioredoxin_ResA/DsbE_sf"/>
</dbReference>
<protein>
    <submittedName>
        <fullName evidence="7">Cytochrome c-type biogenesis protein CcmG/DsbE, thiol:disulfide oxidoreductase</fullName>
    </submittedName>
</protein>
<dbReference type="PANTHER" id="PTHR42852">
    <property type="entry name" value="THIOL:DISULFIDE INTERCHANGE PROTEIN DSBE"/>
    <property type="match status" value="1"/>
</dbReference>
<dbReference type="SUPFAM" id="SSF52833">
    <property type="entry name" value="Thioredoxin-like"/>
    <property type="match status" value="1"/>
</dbReference>
<accession>A0A3B0YI92</accession>
<dbReference type="GO" id="GO:0030288">
    <property type="term" value="C:outer membrane-bounded periplasmic space"/>
    <property type="evidence" value="ECO:0007669"/>
    <property type="project" value="InterPro"/>
</dbReference>
<dbReference type="NCBIfam" id="TIGR00385">
    <property type="entry name" value="dsbE"/>
    <property type="match status" value="1"/>
</dbReference>
<dbReference type="GO" id="GO:0017004">
    <property type="term" value="P:cytochrome complex assembly"/>
    <property type="evidence" value="ECO:0007669"/>
    <property type="project" value="UniProtKB-KW"/>
</dbReference>
<evidence type="ECO:0000313" key="7">
    <source>
        <dbReference type="EMBL" id="VAW68564.1"/>
    </source>
</evidence>
<dbReference type="AlphaFoldDB" id="A0A3B0YI92"/>
<keyword evidence="5" id="KW-0676">Redox-active center</keyword>
<dbReference type="PROSITE" id="PS51352">
    <property type="entry name" value="THIOREDOXIN_2"/>
    <property type="match status" value="1"/>
</dbReference>
<dbReference type="Gene3D" id="3.40.30.10">
    <property type="entry name" value="Glutaredoxin"/>
    <property type="match status" value="1"/>
</dbReference>
<dbReference type="EMBL" id="UOFI01000132">
    <property type="protein sequence ID" value="VAW68564.1"/>
    <property type="molecule type" value="Genomic_DNA"/>
</dbReference>
<dbReference type="InterPro" id="IPR013766">
    <property type="entry name" value="Thioredoxin_domain"/>
</dbReference>
<evidence type="ECO:0000256" key="5">
    <source>
        <dbReference type="ARBA" id="ARBA00023284"/>
    </source>
</evidence>
<keyword evidence="3" id="KW-0201">Cytochrome c-type biogenesis</keyword>
<dbReference type="GO" id="GO:0015036">
    <property type="term" value="F:disulfide oxidoreductase activity"/>
    <property type="evidence" value="ECO:0007669"/>
    <property type="project" value="InterPro"/>
</dbReference>
<comment type="similarity">
    <text evidence="2">Belongs to the thioredoxin family. DsbE subfamily.</text>
</comment>
<evidence type="ECO:0000259" key="6">
    <source>
        <dbReference type="PROSITE" id="PS51352"/>
    </source>
</evidence>
<name>A0A3B0YI92_9ZZZZ</name>
<organism evidence="7">
    <name type="scientific">hydrothermal vent metagenome</name>
    <dbReference type="NCBI Taxonomy" id="652676"/>
    <lineage>
        <taxon>unclassified sequences</taxon>
        <taxon>metagenomes</taxon>
        <taxon>ecological metagenomes</taxon>
    </lineage>
</organism>
<dbReference type="InterPro" id="IPR036249">
    <property type="entry name" value="Thioredoxin-like_sf"/>
</dbReference>
<keyword evidence="4" id="KW-1015">Disulfide bond</keyword>
<feature type="domain" description="Thioredoxin" evidence="6">
    <location>
        <begin position="37"/>
        <end position="174"/>
    </location>
</feature>